<comment type="caution">
    <text evidence="8">The sequence shown here is derived from an EMBL/GenBank/DDBJ whole genome shotgun (WGS) entry which is preliminary data.</text>
</comment>
<evidence type="ECO:0000256" key="3">
    <source>
        <dbReference type="ARBA" id="ARBA00022692"/>
    </source>
</evidence>
<evidence type="ECO:0000256" key="4">
    <source>
        <dbReference type="ARBA" id="ARBA00022989"/>
    </source>
</evidence>
<dbReference type="EMBL" id="CAJNOR010003567">
    <property type="protein sequence ID" value="CAF1426415.1"/>
    <property type="molecule type" value="Genomic_DNA"/>
</dbReference>
<evidence type="ECO:0000256" key="6">
    <source>
        <dbReference type="ARBA" id="ARBA00023136"/>
    </source>
</evidence>
<name>A0A813ZAH0_ADIRI</name>
<dbReference type="PANTHER" id="PTHR31064">
    <property type="entry name" value="POTASSIUM TRANSPORT PROTEIN DDB_G0292412-RELATED"/>
    <property type="match status" value="1"/>
</dbReference>
<feature type="transmembrane region" description="Helical" evidence="7">
    <location>
        <begin position="95"/>
        <end position="117"/>
    </location>
</feature>
<evidence type="ECO:0000313" key="11">
    <source>
        <dbReference type="Proteomes" id="UP000663852"/>
    </source>
</evidence>
<keyword evidence="3 7" id="KW-0812">Transmembrane</keyword>
<evidence type="ECO:0000256" key="7">
    <source>
        <dbReference type="SAM" id="Phobius"/>
    </source>
</evidence>
<evidence type="ECO:0000256" key="2">
    <source>
        <dbReference type="ARBA" id="ARBA00022448"/>
    </source>
</evidence>
<dbReference type="InterPro" id="IPR003445">
    <property type="entry name" value="Cat_transpt"/>
</dbReference>
<evidence type="ECO:0000313" key="8">
    <source>
        <dbReference type="EMBL" id="CAF0896645.1"/>
    </source>
</evidence>
<dbReference type="InterPro" id="IPR051143">
    <property type="entry name" value="TrkH_K-transport"/>
</dbReference>
<evidence type="ECO:0000256" key="1">
    <source>
        <dbReference type="ARBA" id="ARBA00004141"/>
    </source>
</evidence>
<sequence>MLLSTRDAQLERRLSQALAADAVADRLSFAGTDNTSFQGDGTSENRVPSILFPAQSGTQPASAIVSIDEETAVANDTTQKKSSPKKGYRWKMSHYFYVHITFFILNGFFCGLVIWLIENHSSVRNQLMEVAYVDAWFVASSCVYNCGLTTMDFAKLSKASQTVLMVFTFLSGITISTLPALVVKARSHKNVQGINVDDDVEDENDDELPTINTRRRRHLPQEIRDQLASLPTAAQLRYRAYILCIVLILITCFTIYSLTFIAIGTWLYSQYTSEQLIQGNSSINPFYISFIVTVTGFNQNGLTPFSDGFSRFVYDVFLNIAVMLIVVSGTSLFPFLFRNCVILIRRLAPWRHKVIFDYILMNNHRLSTLLFPAVQTRIYLLITALLYILGVGISLILDLNRSTFAMYPPGTRVLIFCFHTVNTRFAGFNTVDMNSFATATLVVYLMLMATKPQMLCALDETPFELSWLALQAREEVDAQTNPTALAPERLSIAGRSRVGSISSSASGALPIRHMKQFLRRQSFVTKDRARQHFANTVGSDENQENSRSLRIIRIRLFLIYFIRALMKHTFSFVVLTRTWLFFFIFLICAIEYRRIAPVDPEITLFKIIFEIISAFGAVGLTLGYPNVSSSFATVLSPASKTILVMTMLMGRHRGLLASMKDQEAIEHSASDLLHRTREELIYKYEKKKPKINPSFEQEPEMITIRL</sequence>
<protein>
    <submittedName>
        <fullName evidence="8">Uncharacterized protein</fullName>
    </submittedName>
</protein>
<keyword evidence="6 7" id="KW-0472">Membrane</keyword>
<dbReference type="Pfam" id="PF02386">
    <property type="entry name" value="TrkH"/>
    <property type="match status" value="2"/>
</dbReference>
<dbReference type="PANTHER" id="PTHR31064:SF30">
    <property type="entry name" value="HIGH-AFFINITY POTASSIUM TRANSPORT PROTEIN-RELATED"/>
    <property type="match status" value="1"/>
</dbReference>
<feature type="transmembrane region" description="Helical" evidence="7">
    <location>
        <begin position="240"/>
        <end position="268"/>
    </location>
</feature>
<organism evidence="8 11">
    <name type="scientific">Adineta ricciae</name>
    <name type="common">Rotifer</name>
    <dbReference type="NCBI Taxonomy" id="249248"/>
    <lineage>
        <taxon>Eukaryota</taxon>
        <taxon>Metazoa</taxon>
        <taxon>Spiralia</taxon>
        <taxon>Gnathifera</taxon>
        <taxon>Rotifera</taxon>
        <taxon>Eurotatoria</taxon>
        <taxon>Bdelloidea</taxon>
        <taxon>Adinetida</taxon>
        <taxon>Adinetidae</taxon>
        <taxon>Adineta</taxon>
    </lineage>
</organism>
<keyword evidence="2" id="KW-0813">Transport</keyword>
<reference evidence="8" key="1">
    <citation type="submission" date="2021-02" db="EMBL/GenBank/DDBJ databases">
        <authorList>
            <person name="Nowell W R."/>
        </authorList>
    </citation>
    <scope>NUCLEOTIDE SEQUENCE</scope>
</reference>
<dbReference type="Proteomes" id="UP000663828">
    <property type="component" value="Unassembled WGS sequence"/>
</dbReference>
<keyword evidence="10" id="KW-1185">Reference proteome</keyword>
<proteinExistence type="predicted"/>
<dbReference type="AlphaFoldDB" id="A0A813ZAH0"/>
<feature type="transmembrane region" description="Helical" evidence="7">
    <location>
        <begin position="572"/>
        <end position="592"/>
    </location>
</feature>
<comment type="subcellular location">
    <subcellularLocation>
        <location evidence="1">Membrane</location>
        <topology evidence="1">Multi-pass membrane protein</topology>
    </subcellularLocation>
</comment>
<dbReference type="GO" id="GO:0005886">
    <property type="term" value="C:plasma membrane"/>
    <property type="evidence" value="ECO:0007669"/>
    <property type="project" value="TreeGrafter"/>
</dbReference>
<evidence type="ECO:0000313" key="9">
    <source>
        <dbReference type="EMBL" id="CAF1426415.1"/>
    </source>
</evidence>
<dbReference type="GO" id="GO:0008324">
    <property type="term" value="F:monoatomic cation transmembrane transporter activity"/>
    <property type="evidence" value="ECO:0007669"/>
    <property type="project" value="InterPro"/>
</dbReference>
<dbReference type="Proteomes" id="UP000663852">
    <property type="component" value="Unassembled WGS sequence"/>
</dbReference>
<evidence type="ECO:0000256" key="5">
    <source>
        <dbReference type="ARBA" id="ARBA00023065"/>
    </source>
</evidence>
<feature type="transmembrane region" description="Helical" evidence="7">
    <location>
        <begin position="433"/>
        <end position="450"/>
    </location>
</feature>
<feature type="transmembrane region" description="Helical" evidence="7">
    <location>
        <begin position="163"/>
        <end position="183"/>
    </location>
</feature>
<keyword evidence="4 7" id="KW-1133">Transmembrane helix</keyword>
<gene>
    <name evidence="8" type="ORF">EDS130_LOCUS9563</name>
    <name evidence="9" type="ORF">XAT740_LOCUS35531</name>
</gene>
<evidence type="ECO:0000313" key="10">
    <source>
        <dbReference type="Proteomes" id="UP000663828"/>
    </source>
</evidence>
<feature type="transmembrane region" description="Helical" evidence="7">
    <location>
        <begin position="316"/>
        <end position="337"/>
    </location>
</feature>
<feature type="transmembrane region" description="Helical" evidence="7">
    <location>
        <begin position="604"/>
        <end position="624"/>
    </location>
</feature>
<feature type="transmembrane region" description="Helical" evidence="7">
    <location>
        <begin position="378"/>
        <end position="397"/>
    </location>
</feature>
<dbReference type="OrthoDB" id="10041446at2759"/>
<accession>A0A813ZAH0</accession>
<keyword evidence="5" id="KW-0406">Ion transport</keyword>
<dbReference type="GO" id="GO:0030001">
    <property type="term" value="P:metal ion transport"/>
    <property type="evidence" value="ECO:0007669"/>
    <property type="project" value="UniProtKB-ARBA"/>
</dbReference>
<dbReference type="EMBL" id="CAJNOJ010000032">
    <property type="protein sequence ID" value="CAF0896645.1"/>
    <property type="molecule type" value="Genomic_DNA"/>
</dbReference>